<dbReference type="GO" id="GO:0005829">
    <property type="term" value="C:cytosol"/>
    <property type="evidence" value="ECO:0007669"/>
    <property type="project" value="TreeGrafter"/>
</dbReference>
<evidence type="ECO:0000256" key="12">
    <source>
        <dbReference type="PIRSR" id="PIRSR001415-5"/>
    </source>
</evidence>
<dbReference type="NCBIfam" id="NF006762">
    <property type="entry name" value="PRK09283.1"/>
    <property type="match status" value="1"/>
</dbReference>
<feature type="binding site" evidence="12">
    <location>
        <position position="234"/>
    </location>
    <ligand>
        <name>Mg(2+)</name>
        <dbReference type="ChEBI" id="CHEBI:18420"/>
    </ligand>
</feature>
<reference evidence="15" key="1">
    <citation type="submission" date="2022-09" db="EMBL/GenBank/DDBJ databases">
        <title>Haloadaptaus new haloarchaeum isolated from saline soil.</title>
        <authorList>
            <person name="Duran-Viseras A."/>
            <person name="Sanchez-Porro C."/>
            <person name="Ventosa A."/>
        </authorList>
    </citation>
    <scope>NUCLEOTIDE SEQUENCE</scope>
    <source>
        <strain evidence="15">F3-133</strain>
    </source>
</reference>
<evidence type="ECO:0000256" key="7">
    <source>
        <dbReference type="ARBA" id="ARBA00023244"/>
    </source>
</evidence>
<evidence type="ECO:0000256" key="4">
    <source>
        <dbReference type="ARBA" id="ARBA00020771"/>
    </source>
</evidence>
<evidence type="ECO:0000313" key="15">
    <source>
        <dbReference type="EMBL" id="MCX2818458.1"/>
    </source>
</evidence>
<evidence type="ECO:0000256" key="14">
    <source>
        <dbReference type="RuleBase" id="RU004161"/>
    </source>
</evidence>
<dbReference type="PANTHER" id="PTHR11458">
    <property type="entry name" value="DELTA-AMINOLEVULINIC ACID DEHYDRATASE"/>
    <property type="match status" value="1"/>
</dbReference>
<gene>
    <name evidence="15" type="primary">hemB</name>
    <name evidence="15" type="ORF">EGH25_03705</name>
</gene>
<dbReference type="EMBL" id="RKLV01000003">
    <property type="protein sequence ID" value="MCX2818458.1"/>
    <property type="molecule type" value="Genomic_DNA"/>
</dbReference>
<keyword evidence="16" id="KW-1185">Reference proteome</keyword>
<dbReference type="FunFam" id="3.20.20.70:FF:000019">
    <property type="entry name" value="Delta-aminolevulinic acid dehydratase"/>
    <property type="match status" value="1"/>
</dbReference>
<accession>A0A9Q4C368</accession>
<evidence type="ECO:0000256" key="6">
    <source>
        <dbReference type="ARBA" id="ARBA00023239"/>
    </source>
</evidence>
<comment type="caution">
    <text evidence="15">The sequence shown here is derived from an EMBL/GenBank/DDBJ whole genome shotgun (WGS) entry which is preliminary data.</text>
</comment>
<evidence type="ECO:0000256" key="11">
    <source>
        <dbReference type="PIRSR" id="PIRSR001415-3"/>
    </source>
</evidence>
<protein>
    <recommendedName>
        <fullName evidence="4 13">Delta-aminolevulinic acid dehydratase</fullName>
        <ecNumber evidence="3 13">4.2.1.24</ecNumber>
    </recommendedName>
</protein>
<comment type="subunit">
    <text evidence="13">Homooctamer.</text>
</comment>
<dbReference type="SUPFAM" id="SSF51569">
    <property type="entry name" value="Aldolase"/>
    <property type="match status" value="1"/>
</dbReference>
<feature type="active site" description="Schiff-base intermediate with substrate" evidence="9">
    <location>
        <position position="196"/>
    </location>
</feature>
<comment type="pathway">
    <text evidence="1">Porphyrin-containing compound metabolism; protoporphyrin-IX biosynthesis; coproporphyrinogen-III from 5-aminolevulinate: step 1/4.</text>
</comment>
<dbReference type="PIRSF" id="PIRSF001415">
    <property type="entry name" value="Porphbilin_synth"/>
    <property type="match status" value="1"/>
</dbReference>
<feature type="binding site" evidence="10">
    <location>
        <position position="314"/>
    </location>
    <ligand>
        <name>5-aminolevulinate</name>
        <dbReference type="ChEBI" id="CHEBI:356416"/>
        <label>2</label>
    </ligand>
</feature>
<feature type="binding site" evidence="10">
    <location>
        <position position="206"/>
    </location>
    <ligand>
        <name>5-aminolevulinate</name>
        <dbReference type="ChEBI" id="CHEBI:356416"/>
        <label>1</label>
    </ligand>
</feature>
<dbReference type="PROSITE" id="PS00169">
    <property type="entry name" value="D_ALA_DEHYDRATASE"/>
    <property type="match status" value="1"/>
</dbReference>
<dbReference type="Pfam" id="PF00490">
    <property type="entry name" value="ALAD"/>
    <property type="match status" value="1"/>
</dbReference>
<name>A0A9Q4C368_9EURY</name>
<proteinExistence type="inferred from homology"/>
<evidence type="ECO:0000256" key="1">
    <source>
        <dbReference type="ARBA" id="ARBA00004694"/>
    </source>
</evidence>
<evidence type="ECO:0000256" key="3">
    <source>
        <dbReference type="ARBA" id="ARBA00012053"/>
    </source>
</evidence>
<dbReference type="RefSeq" id="WP_266086302.1">
    <property type="nucleotide sequence ID" value="NZ_RKLV01000003.1"/>
</dbReference>
<keyword evidence="5" id="KW-0350">Heme biosynthesis</keyword>
<evidence type="ECO:0000256" key="13">
    <source>
        <dbReference type="RuleBase" id="RU000515"/>
    </source>
</evidence>
<evidence type="ECO:0000256" key="9">
    <source>
        <dbReference type="PIRSR" id="PIRSR001415-1"/>
    </source>
</evidence>
<dbReference type="EC" id="4.2.1.24" evidence="3 13"/>
<evidence type="ECO:0000256" key="10">
    <source>
        <dbReference type="PIRSR" id="PIRSR001415-2"/>
    </source>
</evidence>
<feature type="binding site" evidence="11">
    <location>
        <position position="130"/>
    </location>
    <ligand>
        <name>Zn(2+)</name>
        <dbReference type="ChEBI" id="CHEBI:29105"/>
        <note>catalytic</note>
    </ligand>
</feature>
<organism evidence="15 16">
    <name type="scientific">Halorutilus salinus</name>
    <dbReference type="NCBI Taxonomy" id="2487751"/>
    <lineage>
        <taxon>Archaea</taxon>
        <taxon>Methanobacteriati</taxon>
        <taxon>Methanobacteriota</taxon>
        <taxon>Stenosarchaea group</taxon>
        <taxon>Halobacteria</taxon>
        <taxon>Halorutilales</taxon>
        <taxon>Halorutilaceae</taxon>
        <taxon>Halorutilus</taxon>
    </lineage>
</organism>
<dbReference type="Proteomes" id="UP001149411">
    <property type="component" value="Unassembled WGS sequence"/>
</dbReference>
<feature type="binding site" evidence="10">
    <location>
        <position position="218"/>
    </location>
    <ligand>
        <name>5-aminolevulinate</name>
        <dbReference type="ChEBI" id="CHEBI:356416"/>
        <label>1</label>
    </ligand>
</feature>
<sequence>MSEFPTRRMRRLRRGGVRDLVEETTVTSDDLVAPLFVDATADEPREIHSMPDVYRYPVDGTVVRAGELRDLGVPAVILFGVPEEKNEQGTRAWADDGVVQRATRRVKDSVDDLLVITDLCMCEYTDHGHCGVLDDEGNVDNDATLAYLRNIAVSQAEAGADIVAPSGMMDGAVGAIRESLDSHGYDGVGILSYSVKYASGFYGPFRDAADSAPSFGHRRGYQMNPANARIASEEARLDVQEGADALMVKPALPYLDVLRRVREQNDLPVFAYNVSGEYAMIRAADEKGWLDAEETALESLTCIKRAGADAVITYFADDLARRL</sequence>
<dbReference type="Gene3D" id="3.20.20.70">
    <property type="entry name" value="Aldolase class I"/>
    <property type="match status" value="1"/>
</dbReference>
<dbReference type="AlphaFoldDB" id="A0A9Q4C368"/>
<evidence type="ECO:0000256" key="2">
    <source>
        <dbReference type="ARBA" id="ARBA00008055"/>
    </source>
</evidence>
<dbReference type="GO" id="GO:0006783">
    <property type="term" value="P:heme biosynthetic process"/>
    <property type="evidence" value="ECO:0007669"/>
    <property type="project" value="UniProtKB-KW"/>
</dbReference>
<comment type="catalytic activity">
    <reaction evidence="8 13">
        <text>2 5-aminolevulinate = porphobilinogen + 2 H2O + H(+)</text>
        <dbReference type="Rhea" id="RHEA:24064"/>
        <dbReference type="ChEBI" id="CHEBI:15377"/>
        <dbReference type="ChEBI" id="CHEBI:15378"/>
        <dbReference type="ChEBI" id="CHEBI:58126"/>
        <dbReference type="ChEBI" id="CHEBI:356416"/>
        <dbReference type="EC" id="4.2.1.24"/>
    </reaction>
</comment>
<dbReference type="PRINTS" id="PR00144">
    <property type="entry name" value="DALDHYDRTASE"/>
</dbReference>
<evidence type="ECO:0000256" key="5">
    <source>
        <dbReference type="ARBA" id="ARBA00023133"/>
    </source>
</evidence>
<keyword evidence="11" id="KW-0479">Metal-binding</keyword>
<feature type="binding site" evidence="11">
    <location>
        <position position="122"/>
    </location>
    <ligand>
        <name>Zn(2+)</name>
        <dbReference type="ChEBI" id="CHEBI:29105"/>
        <note>catalytic</note>
    </ligand>
</feature>
<dbReference type="SMART" id="SM01004">
    <property type="entry name" value="ALAD"/>
    <property type="match status" value="1"/>
</dbReference>
<dbReference type="PANTHER" id="PTHR11458:SF0">
    <property type="entry name" value="DELTA-AMINOLEVULINIC ACID DEHYDRATASE"/>
    <property type="match status" value="1"/>
</dbReference>
<dbReference type="InterPro" id="IPR030656">
    <property type="entry name" value="ALAD_AS"/>
</dbReference>
<dbReference type="InterPro" id="IPR001731">
    <property type="entry name" value="ALAD"/>
</dbReference>
<keyword evidence="7 13" id="KW-0627">Porphyrin biosynthesis</keyword>
<evidence type="ECO:0000313" key="16">
    <source>
        <dbReference type="Proteomes" id="UP001149411"/>
    </source>
</evidence>
<dbReference type="GO" id="GO:0008270">
    <property type="term" value="F:zinc ion binding"/>
    <property type="evidence" value="ECO:0007669"/>
    <property type="project" value="TreeGrafter"/>
</dbReference>
<feature type="binding site" evidence="11">
    <location>
        <position position="120"/>
    </location>
    <ligand>
        <name>Zn(2+)</name>
        <dbReference type="ChEBI" id="CHEBI:29105"/>
        <note>catalytic</note>
    </ligand>
</feature>
<dbReference type="InterPro" id="IPR013785">
    <property type="entry name" value="Aldolase_TIM"/>
</dbReference>
<evidence type="ECO:0000256" key="8">
    <source>
        <dbReference type="ARBA" id="ARBA00047651"/>
    </source>
</evidence>
<dbReference type="GO" id="GO:0004655">
    <property type="term" value="F:porphobilinogen synthase activity"/>
    <property type="evidence" value="ECO:0007669"/>
    <property type="project" value="UniProtKB-EC"/>
</dbReference>
<feature type="binding site" evidence="10">
    <location>
        <position position="275"/>
    </location>
    <ligand>
        <name>5-aminolevulinate</name>
        <dbReference type="ChEBI" id="CHEBI:356416"/>
        <label>2</label>
    </ligand>
</feature>
<feature type="active site" description="Schiff-base intermediate with substrate" evidence="9">
    <location>
        <position position="249"/>
    </location>
</feature>
<keyword evidence="11" id="KW-0862">Zinc</keyword>
<keyword evidence="6 13" id="KW-0456">Lyase</keyword>
<keyword evidence="12" id="KW-0460">Magnesium</keyword>
<dbReference type="CDD" id="cd00384">
    <property type="entry name" value="ALAD_PBGS"/>
    <property type="match status" value="1"/>
</dbReference>
<comment type="similarity">
    <text evidence="2 14">Belongs to the ALAD family.</text>
</comment>